<evidence type="ECO:0000256" key="1">
    <source>
        <dbReference type="ARBA" id="ARBA00022499"/>
    </source>
</evidence>
<protein>
    <recommendedName>
        <fullName evidence="3">Ubiquitin-like domain-containing protein</fullName>
    </recommendedName>
</protein>
<dbReference type="InterPro" id="IPR029071">
    <property type="entry name" value="Ubiquitin-like_domsf"/>
</dbReference>
<dbReference type="SUPFAM" id="SSF54236">
    <property type="entry name" value="Ubiquitin-like"/>
    <property type="match status" value="2"/>
</dbReference>
<keyword evidence="4" id="KW-1185">Reference proteome</keyword>
<keyword evidence="2" id="KW-0832">Ubl conjugation</keyword>
<evidence type="ECO:0000313" key="4">
    <source>
        <dbReference type="Proteomes" id="UP001652660"/>
    </source>
</evidence>
<accession>A0ABM4U664</accession>
<dbReference type="InterPro" id="IPR050158">
    <property type="entry name" value="Ubiquitin_ubiquitin-like"/>
</dbReference>
<dbReference type="InterPro" id="IPR000626">
    <property type="entry name" value="Ubiquitin-like_dom"/>
</dbReference>
<dbReference type="Proteomes" id="UP001652660">
    <property type="component" value="Chromosome 1c"/>
</dbReference>
<dbReference type="Gene3D" id="3.10.20.90">
    <property type="entry name" value="Phosphatidylinositol 3-kinase Catalytic Subunit, Chain A, domain 1"/>
    <property type="match status" value="2"/>
</dbReference>
<dbReference type="RefSeq" id="XP_071902776.1">
    <property type="nucleotide sequence ID" value="XM_072046675.1"/>
</dbReference>
<evidence type="ECO:0000313" key="5">
    <source>
        <dbReference type="RefSeq" id="XP_071902776.1"/>
    </source>
</evidence>
<dbReference type="GeneID" id="140005650"/>
<feature type="domain" description="Ubiquitin-like" evidence="3">
    <location>
        <begin position="1"/>
        <end position="53"/>
    </location>
</feature>
<gene>
    <name evidence="5" type="primary">LOC140005650</name>
</gene>
<sequence>MYTVRDVKAIVESVVGFPVNEQSLMCDGQQLDDSKVLSSYHIAAQSILKMVVQNIQILVKDGFKTITLDVCQDVMIRIVKDKIFHKTGLPANPLFLESLFLENVGKPLDNFQSLPRYNI</sequence>
<dbReference type="PANTHER" id="PTHR10666">
    <property type="entry name" value="UBIQUITIN"/>
    <property type="match status" value="1"/>
</dbReference>
<evidence type="ECO:0000259" key="3">
    <source>
        <dbReference type="PROSITE" id="PS50053"/>
    </source>
</evidence>
<name>A0ABM4U664_COFAR</name>
<dbReference type="PROSITE" id="PS50053">
    <property type="entry name" value="UBIQUITIN_2"/>
    <property type="match status" value="1"/>
</dbReference>
<evidence type="ECO:0000256" key="2">
    <source>
        <dbReference type="ARBA" id="ARBA00022843"/>
    </source>
</evidence>
<organism evidence="4 5">
    <name type="scientific">Coffea arabica</name>
    <name type="common">Arabian coffee</name>
    <dbReference type="NCBI Taxonomy" id="13443"/>
    <lineage>
        <taxon>Eukaryota</taxon>
        <taxon>Viridiplantae</taxon>
        <taxon>Streptophyta</taxon>
        <taxon>Embryophyta</taxon>
        <taxon>Tracheophyta</taxon>
        <taxon>Spermatophyta</taxon>
        <taxon>Magnoliopsida</taxon>
        <taxon>eudicotyledons</taxon>
        <taxon>Gunneridae</taxon>
        <taxon>Pentapetalae</taxon>
        <taxon>asterids</taxon>
        <taxon>lamiids</taxon>
        <taxon>Gentianales</taxon>
        <taxon>Rubiaceae</taxon>
        <taxon>Ixoroideae</taxon>
        <taxon>Gardenieae complex</taxon>
        <taxon>Bertiereae - Coffeeae clade</taxon>
        <taxon>Coffeeae</taxon>
        <taxon>Coffea</taxon>
    </lineage>
</organism>
<dbReference type="CDD" id="cd17039">
    <property type="entry name" value="Ubl_ubiquitin_like"/>
    <property type="match status" value="1"/>
</dbReference>
<keyword evidence="1" id="KW-1017">Isopeptide bond</keyword>
<reference evidence="4" key="1">
    <citation type="journal article" date="2025" name="Foods">
        <title>Unveiling the Microbial Signatures of Arabica Coffee Cherries: Insights into Ripeness Specific Diversity, Functional Traits, and Implications for Quality and Safety.</title>
        <authorList>
            <consortium name="RefSeq"/>
            <person name="Tenea G.N."/>
            <person name="Cifuentes V."/>
            <person name="Reyes P."/>
            <person name="Cevallos-Vallejos M."/>
        </authorList>
    </citation>
    <scope>NUCLEOTIDE SEQUENCE [LARGE SCALE GENOMIC DNA]</scope>
</reference>
<reference evidence="5" key="2">
    <citation type="submission" date="2025-08" db="UniProtKB">
        <authorList>
            <consortium name="RefSeq"/>
        </authorList>
    </citation>
    <scope>IDENTIFICATION</scope>
    <source>
        <tissue evidence="5">Leaves</tissue>
    </source>
</reference>
<proteinExistence type="predicted"/>
<dbReference type="Pfam" id="PF00240">
    <property type="entry name" value="ubiquitin"/>
    <property type="match status" value="1"/>
</dbReference>